<dbReference type="EMBL" id="MDEN01000062">
    <property type="protein sequence ID" value="OCX20401.1"/>
    <property type="molecule type" value="Genomic_DNA"/>
</dbReference>
<evidence type="ECO:0000256" key="1">
    <source>
        <dbReference type="ARBA" id="ARBA00005260"/>
    </source>
</evidence>
<dbReference type="InterPro" id="IPR003735">
    <property type="entry name" value="Metal_Tscrpt_repr"/>
</dbReference>
<dbReference type="Proteomes" id="UP000095143">
    <property type="component" value="Unassembled WGS sequence"/>
</dbReference>
<dbReference type="GO" id="GO:0045892">
    <property type="term" value="P:negative regulation of DNA-templated transcription"/>
    <property type="evidence" value="ECO:0007669"/>
    <property type="project" value="UniProtKB-ARBA"/>
</dbReference>
<comment type="caution">
    <text evidence="2">The sequence shown here is derived from an EMBL/GenBank/DDBJ whole genome shotgun (WGS) entry which is preliminary data.</text>
</comment>
<evidence type="ECO:0000313" key="2">
    <source>
        <dbReference type="EMBL" id="OCX20401.1"/>
    </source>
</evidence>
<dbReference type="PANTHER" id="PTHR33677:SF5">
    <property type="entry name" value="TRANSCRIPTIONAL REPRESSOR FRMR"/>
    <property type="match status" value="1"/>
</dbReference>
<gene>
    <name evidence="2" type="ORF">BBI10_12625</name>
</gene>
<accession>A0A1C2E071</accession>
<proteinExistence type="inferred from homology"/>
<evidence type="ECO:0000313" key="3">
    <source>
        <dbReference type="Proteomes" id="UP000095143"/>
    </source>
</evidence>
<name>A0A1C2E071_9PSED</name>
<dbReference type="PANTHER" id="PTHR33677">
    <property type="entry name" value="TRANSCRIPTIONAL REPRESSOR FRMR-RELATED"/>
    <property type="match status" value="1"/>
</dbReference>
<dbReference type="InterPro" id="IPR038390">
    <property type="entry name" value="Metal_Tscrpt_repr_sf"/>
</dbReference>
<comment type="similarity">
    <text evidence="1">Belongs to the FrmR/RcnR family.</text>
</comment>
<dbReference type="Pfam" id="PF02583">
    <property type="entry name" value="Trns_repr_metal"/>
    <property type="match status" value="1"/>
</dbReference>
<dbReference type="GO" id="GO:0003677">
    <property type="term" value="F:DNA binding"/>
    <property type="evidence" value="ECO:0007669"/>
    <property type="project" value="InterPro"/>
</dbReference>
<protein>
    <submittedName>
        <fullName evidence="2">Transcriptional regulator</fullName>
    </submittedName>
</protein>
<dbReference type="GO" id="GO:0046872">
    <property type="term" value="F:metal ion binding"/>
    <property type="evidence" value="ECO:0007669"/>
    <property type="project" value="InterPro"/>
</dbReference>
<dbReference type="RefSeq" id="WP_065988849.1">
    <property type="nucleotide sequence ID" value="NZ_MDEN01000062.1"/>
</dbReference>
<dbReference type="OrthoDB" id="9806052at2"/>
<organism evidence="2 3">
    <name type="scientific">Pseudomonas graminis</name>
    <dbReference type="NCBI Taxonomy" id="158627"/>
    <lineage>
        <taxon>Bacteria</taxon>
        <taxon>Pseudomonadati</taxon>
        <taxon>Pseudomonadota</taxon>
        <taxon>Gammaproteobacteria</taxon>
        <taxon>Pseudomonadales</taxon>
        <taxon>Pseudomonadaceae</taxon>
        <taxon>Pseudomonas</taxon>
    </lineage>
</organism>
<dbReference type="AlphaFoldDB" id="A0A1C2E071"/>
<dbReference type="CDD" id="cd10153">
    <property type="entry name" value="RcnR-FrmR-like_DUF156"/>
    <property type="match status" value="1"/>
</dbReference>
<sequence>MGHVAANKNDLLKRVKRIAGQLQAVERALESDLDCAKTLHLVAATRGAINGLMEEIIEDHARAHVADPGLSEAERSKGVEELLEAIRRYSK</sequence>
<dbReference type="Gene3D" id="1.20.58.1000">
    <property type="entry name" value="Metal-sensitive repressor, helix protomer"/>
    <property type="match status" value="1"/>
</dbReference>
<reference evidence="2 3" key="1">
    <citation type="submission" date="2016-08" db="EMBL/GenBank/DDBJ databases">
        <title>Whole genome sequence of Pseudomonas graminis strain UASWS1507, a potential biological control agent for agriculture.</title>
        <authorList>
            <person name="Crovadore J."/>
            <person name="Calmin G."/>
            <person name="Chablais R."/>
            <person name="Cochard B."/>
            <person name="Lefort F."/>
        </authorList>
    </citation>
    <scope>NUCLEOTIDE SEQUENCE [LARGE SCALE GENOMIC DNA]</scope>
    <source>
        <strain evidence="2 3">UASWS1507</strain>
    </source>
</reference>